<keyword evidence="3" id="KW-1185">Reference proteome</keyword>
<proteinExistence type="predicted"/>
<protein>
    <submittedName>
        <fullName evidence="2">Uncharacterized protein</fullName>
    </submittedName>
</protein>
<evidence type="ECO:0000313" key="2">
    <source>
        <dbReference type="EMBL" id="KAJ5195235.1"/>
    </source>
</evidence>
<feature type="region of interest" description="Disordered" evidence="1">
    <location>
        <begin position="392"/>
        <end position="431"/>
    </location>
</feature>
<dbReference type="RefSeq" id="XP_058305723.1">
    <property type="nucleotide sequence ID" value="XM_058455735.1"/>
</dbReference>
<organism evidence="2 3">
    <name type="scientific">Penicillium cinerascens</name>
    <dbReference type="NCBI Taxonomy" id="70096"/>
    <lineage>
        <taxon>Eukaryota</taxon>
        <taxon>Fungi</taxon>
        <taxon>Dikarya</taxon>
        <taxon>Ascomycota</taxon>
        <taxon>Pezizomycotina</taxon>
        <taxon>Eurotiomycetes</taxon>
        <taxon>Eurotiomycetidae</taxon>
        <taxon>Eurotiales</taxon>
        <taxon>Aspergillaceae</taxon>
        <taxon>Penicillium</taxon>
    </lineage>
</organism>
<evidence type="ECO:0000256" key="1">
    <source>
        <dbReference type="SAM" id="MobiDB-lite"/>
    </source>
</evidence>
<dbReference type="AlphaFoldDB" id="A0A9W9MAF3"/>
<dbReference type="Proteomes" id="UP001150904">
    <property type="component" value="Unassembled WGS sequence"/>
</dbReference>
<accession>A0A9W9MAF3</accession>
<dbReference type="GeneID" id="83183036"/>
<reference evidence="2" key="1">
    <citation type="submission" date="2022-12" db="EMBL/GenBank/DDBJ databases">
        <authorList>
            <person name="Petersen C."/>
        </authorList>
    </citation>
    <scope>NUCLEOTIDE SEQUENCE</scope>
    <source>
        <strain evidence="2">IBT 15544</strain>
    </source>
</reference>
<evidence type="ECO:0000313" key="3">
    <source>
        <dbReference type="Proteomes" id="UP001150904"/>
    </source>
</evidence>
<comment type="caution">
    <text evidence="2">The sequence shown here is derived from an EMBL/GenBank/DDBJ whole genome shotgun (WGS) entry which is preliminary data.</text>
</comment>
<feature type="compositionally biased region" description="Acidic residues" evidence="1">
    <location>
        <begin position="407"/>
        <end position="418"/>
    </location>
</feature>
<dbReference type="EMBL" id="JAPQKR010000015">
    <property type="protein sequence ID" value="KAJ5195235.1"/>
    <property type="molecule type" value="Genomic_DNA"/>
</dbReference>
<gene>
    <name evidence="2" type="ORF">N7498_008673</name>
</gene>
<name>A0A9W9MAF3_9EURO</name>
<feature type="compositionally biased region" description="Basic and acidic residues" evidence="1">
    <location>
        <begin position="392"/>
        <end position="401"/>
    </location>
</feature>
<reference evidence="2" key="2">
    <citation type="journal article" date="2023" name="IMA Fungus">
        <title>Comparative genomic study of the Penicillium genus elucidates a diverse pangenome and 15 lateral gene transfer events.</title>
        <authorList>
            <person name="Petersen C."/>
            <person name="Sorensen T."/>
            <person name="Nielsen M.R."/>
            <person name="Sondergaard T.E."/>
            <person name="Sorensen J.L."/>
            <person name="Fitzpatrick D.A."/>
            <person name="Frisvad J.C."/>
            <person name="Nielsen K.L."/>
        </authorList>
    </citation>
    <scope>NUCLEOTIDE SEQUENCE</scope>
    <source>
        <strain evidence="2">IBT 15544</strain>
    </source>
</reference>
<dbReference type="OrthoDB" id="4503436at2759"/>
<sequence>MMAAQKSQTILYNTLITVENGRVDSKTQPLKGETDEAFHELKQITKSIRVMVSGALNELSQASSRIVEGLQGGILECNNQFDCAYNTLEKDIQSTFQTIVKHVEEQNIKTSELRLRLQDASSRMIEMNHKTSLNVARLLEEERTNAEAERHNFLAQISAIYDSSLRQRRDRLQGNYGIICGDISSSGNMIEGLATHSRIDDCITRQKQFAEELVNLGSQLKKQTVDEQRLSVRQAAVSATQDLQQTVENYEGDFDKQVELWAHKLEKTQSQNNKLSDAYLDHLHTLETTINQSYLVVKNQLGTMLERSDEFKKDSALHSDTIEQPIASLQNEICEPLSHLRTNMQDCLLLTPSLRQLPDCTTTLSHYDEIASFASLVHKGLKEQEFHDRPEVTHNGQEDTSHWVPNDLDEQADSEVTFDDSKQPRIKRRRL</sequence>